<dbReference type="EMBL" id="JTDL01000148">
    <property type="protein sequence ID" value="KHL00727.1"/>
    <property type="molecule type" value="Genomic_DNA"/>
</dbReference>
<evidence type="ECO:0000313" key="3">
    <source>
        <dbReference type="EMBL" id="KHL00727.1"/>
    </source>
</evidence>
<keyword evidence="4" id="KW-1185">Reference proteome</keyword>
<feature type="transmembrane region" description="Helical" evidence="1">
    <location>
        <begin position="92"/>
        <end position="117"/>
    </location>
</feature>
<dbReference type="STRING" id="1338436.LK10_18955"/>
<feature type="transmembrane region" description="Helical" evidence="1">
    <location>
        <begin position="62"/>
        <end position="80"/>
    </location>
</feature>
<accession>A0A0B2AAV0</accession>
<dbReference type="PANTHER" id="PTHR36435:SF1">
    <property type="entry name" value="CAAX AMINO TERMINAL PROTEASE FAMILY PROTEIN"/>
    <property type="match status" value="1"/>
</dbReference>
<dbReference type="PANTHER" id="PTHR36435">
    <property type="entry name" value="SLR1288 PROTEIN"/>
    <property type="match status" value="1"/>
</dbReference>
<keyword evidence="1" id="KW-0472">Membrane</keyword>
<dbReference type="GO" id="GO:0080120">
    <property type="term" value="P:CAAX-box protein maturation"/>
    <property type="evidence" value="ECO:0007669"/>
    <property type="project" value="UniProtKB-ARBA"/>
</dbReference>
<protein>
    <recommendedName>
        <fullName evidence="2">CAAX prenyl protease 2/Lysostaphin resistance protein A-like domain-containing protein</fullName>
    </recommendedName>
</protein>
<keyword evidence="1" id="KW-0812">Transmembrane</keyword>
<keyword evidence="1" id="KW-1133">Transmembrane helix</keyword>
<evidence type="ECO:0000256" key="1">
    <source>
        <dbReference type="SAM" id="Phobius"/>
    </source>
</evidence>
<dbReference type="Pfam" id="PF02517">
    <property type="entry name" value="Rce1-like"/>
    <property type="match status" value="1"/>
</dbReference>
<organism evidence="3 4">
    <name type="scientific">Sinomonas humi</name>
    <dbReference type="NCBI Taxonomy" id="1338436"/>
    <lineage>
        <taxon>Bacteria</taxon>
        <taxon>Bacillati</taxon>
        <taxon>Actinomycetota</taxon>
        <taxon>Actinomycetes</taxon>
        <taxon>Micrococcales</taxon>
        <taxon>Micrococcaceae</taxon>
        <taxon>Sinomonas</taxon>
    </lineage>
</organism>
<dbReference type="AlphaFoldDB" id="A0A0B2AAV0"/>
<comment type="caution">
    <text evidence="3">The sequence shown here is derived from an EMBL/GenBank/DDBJ whole genome shotgun (WGS) entry which is preliminary data.</text>
</comment>
<feature type="transmembrane region" description="Helical" evidence="1">
    <location>
        <begin position="137"/>
        <end position="159"/>
    </location>
</feature>
<name>A0A0B2AAV0_9MICC</name>
<feature type="transmembrane region" description="Helical" evidence="1">
    <location>
        <begin position="21"/>
        <end position="42"/>
    </location>
</feature>
<evidence type="ECO:0000259" key="2">
    <source>
        <dbReference type="Pfam" id="PF02517"/>
    </source>
</evidence>
<reference evidence="3 4" key="1">
    <citation type="submission" date="2014-09" db="EMBL/GenBank/DDBJ databases">
        <title>Genome sequence of Sinomonas sp. MUSC 117.</title>
        <authorList>
            <person name="Lee L.-H."/>
        </authorList>
    </citation>
    <scope>NUCLEOTIDE SEQUENCE [LARGE SCALE GENOMIC DNA]</scope>
    <source>
        <strain evidence="3 4">MUSC 117</strain>
    </source>
</reference>
<dbReference type="InterPro" id="IPR003675">
    <property type="entry name" value="Rce1/LyrA-like_dom"/>
</dbReference>
<gene>
    <name evidence="3" type="ORF">LK10_18955</name>
</gene>
<feature type="transmembrane region" description="Helical" evidence="1">
    <location>
        <begin position="197"/>
        <end position="214"/>
    </location>
</feature>
<dbReference type="GO" id="GO:0004175">
    <property type="term" value="F:endopeptidase activity"/>
    <property type="evidence" value="ECO:0007669"/>
    <property type="project" value="UniProtKB-ARBA"/>
</dbReference>
<feature type="transmembrane region" description="Helical" evidence="1">
    <location>
        <begin position="171"/>
        <end position="191"/>
    </location>
</feature>
<feature type="domain" description="CAAX prenyl protease 2/Lysostaphin resistance protein A-like" evidence="2">
    <location>
        <begin position="137"/>
        <end position="230"/>
    </location>
</feature>
<dbReference type="InterPro" id="IPR052710">
    <property type="entry name" value="CAAX_protease"/>
</dbReference>
<evidence type="ECO:0000313" key="4">
    <source>
        <dbReference type="Proteomes" id="UP000030982"/>
    </source>
</evidence>
<proteinExistence type="predicted"/>
<dbReference type="Proteomes" id="UP000030982">
    <property type="component" value="Unassembled WGS sequence"/>
</dbReference>
<sequence>MPPARRRPGNPAPTRRFGRFTGTDALAVVLYAFLPLAAAFLPLEDVAWLRANPVAGSYLLNLAVYGVVFIVAVVAAHAYVSRDVRILASRPWFTIGILPLMLVAMLVVTAIAVSLAGGAQISQNQESVQTVVEGVPWWFTVPLLVILGPFVEEFIFRHLMIGKLSLYLNRWVCYVLSTVLFASLHVLSSSAFTMQTLAPYLGLGAVLVFAYAWTGNNLAFSISLHGLKNLLSVVLLYSLNLSSLQS</sequence>